<comment type="caution">
    <text evidence="1">The sequence shown here is derived from an EMBL/GenBank/DDBJ whole genome shotgun (WGS) entry which is preliminary data.</text>
</comment>
<keyword evidence="2" id="KW-1185">Reference proteome</keyword>
<protein>
    <submittedName>
        <fullName evidence="1">Uncharacterized protein</fullName>
    </submittedName>
</protein>
<dbReference type="Proteomes" id="UP001164250">
    <property type="component" value="Chromosome 7"/>
</dbReference>
<gene>
    <name evidence="1" type="ORF">Patl1_25357</name>
</gene>
<evidence type="ECO:0000313" key="1">
    <source>
        <dbReference type="EMBL" id="KAJ0092027.1"/>
    </source>
</evidence>
<dbReference type="EMBL" id="CM047903">
    <property type="protein sequence ID" value="KAJ0092027.1"/>
    <property type="molecule type" value="Genomic_DNA"/>
</dbReference>
<reference evidence="2" key="1">
    <citation type="journal article" date="2023" name="G3 (Bethesda)">
        <title>Genome assembly and association tests identify interacting loci associated with vigor, precocity, and sex in interspecific pistachio rootstocks.</title>
        <authorList>
            <person name="Palmer W."/>
            <person name="Jacygrad E."/>
            <person name="Sagayaradj S."/>
            <person name="Cavanaugh K."/>
            <person name="Han R."/>
            <person name="Bertier L."/>
            <person name="Beede B."/>
            <person name="Kafkas S."/>
            <person name="Golino D."/>
            <person name="Preece J."/>
            <person name="Michelmore R."/>
        </authorList>
    </citation>
    <scope>NUCLEOTIDE SEQUENCE [LARGE SCALE GENOMIC DNA]</scope>
</reference>
<proteinExistence type="predicted"/>
<accession>A0ACC1AZ90</accession>
<name>A0ACC1AZ90_9ROSI</name>
<sequence length="179" mass="19998">MYSKTGLKEEAMKVFNEMPEKNLATWNAYISNAVLHGRPRNAIDAFMEFRRAGGEPNSITFCAFLNACSDGSLLELGRQLHGFVVRWGFDGNVSVCNGLVDFYGKCKEVGFSEMVFNGINEKNDVSWCSMVAVYVQNDEGEKASHVSPGEKLFYFIVQSCRVNWEGLVCMSLPDINHGL</sequence>
<evidence type="ECO:0000313" key="2">
    <source>
        <dbReference type="Proteomes" id="UP001164250"/>
    </source>
</evidence>
<organism evidence="1 2">
    <name type="scientific">Pistacia atlantica</name>
    <dbReference type="NCBI Taxonomy" id="434234"/>
    <lineage>
        <taxon>Eukaryota</taxon>
        <taxon>Viridiplantae</taxon>
        <taxon>Streptophyta</taxon>
        <taxon>Embryophyta</taxon>
        <taxon>Tracheophyta</taxon>
        <taxon>Spermatophyta</taxon>
        <taxon>Magnoliopsida</taxon>
        <taxon>eudicotyledons</taxon>
        <taxon>Gunneridae</taxon>
        <taxon>Pentapetalae</taxon>
        <taxon>rosids</taxon>
        <taxon>malvids</taxon>
        <taxon>Sapindales</taxon>
        <taxon>Anacardiaceae</taxon>
        <taxon>Pistacia</taxon>
    </lineage>
</organism>